<keyword evidence="1" id="KW-0106">Calcium</keyword>
<gene>
    <name evidence="3" type="ORF">EVOR1521_LOCUS26028</name>
</gene>
<dbReference type="PROSITE" id="PS00018">
    <property type="entry name" value="EF_HAND_1"/>
    <property type="match status" value="1"/>
</dbReference>
<reference evidence="3" key="1">
    <citation type="submission" date="2023-08" db="EMBL/GenBank/DDBJ databases">
        <authorList>
            <person name="Chen Y."/>
            <person name="Shah S."/>
            <person name="Dougan E. K."/>
            <person name="Thang M."/>
            <person name="Chan C."/>
        </authorList>
    </citation>
    <scope>NUCLEOTIDE SEQUENCE</scope>
</reference>
<dbReference type="Gene3D" id="1.10.238.10">
    <property type="entry name" value="EF-hand"/>
    <property type="match status" value="1"/>
</dbReference>
<feature type="domain" description="EF-hand" evidence="2">
    <location>
        <begin position="37"/>
        <end position="72"/>
    </location>
</feature>
<dbReference type="InterPro" id="IPR011992">
    <property type="entry name" value="EF-hand-dom_pair"/>
</dbReference>
<evidence type="ECO:0000256" key="1">
    <source>
        <dbReference type="ARBA" id="ARBA00022837"/>
    </source>
</evidence>
<dbReference type="AlphaFoldDB" id="A0AA36JBV9"/>
<keyword evidence="4" id="KW-1185">Reference proteome</keyword>
<comment type="caution">
    <text evidence="3">The sequence shown here is derived from an EMBL/GenBank/DDBJ whole genome shotgun (WGS) entry which is preliminary data.</text>
</comment>
<dbReference type="GO" id="GO:0005509">
    <property type="term" value="F:calcium ion binding"/>
    <property type="evidence" value="ECO:0007669"/>
    <property type="project" value="InterPro"/>
</dbReference>
<dbReference type="Pfam" id="PF13499">
    <property type="entry name" value="EF-hand_7"/>
    <property type="match status" value="1"/>
</dbReference>
<dbReference type="SUPFAM" id="SSF47473">
    <property type="entry name" value="EF-hand"/>
    <property type="match status" value="1"/>
</dbReference>
<dbReference type="InterPro" id="IPR002048">
    <property type="entry name" value="EF_hand_dom"/>
</dbReference>
<evidence type="ECO:0000313" key="4">
    <source>
        <dbReference type="Proteomes" id="UP001178507"/>
    </source>
</evidence>
<accession>A0AA36JBV9</accession>
<proteinExistence type="predicted"/>
<evidence type="ECO:0000259" key="2">
    <source>
        <dbReference type="PROSITE" id="PS50222"/>
    </source>
</evidence>
<dbReference type="Proteomes" id="UP001178507">
    <property type="component" value="Unassembled WGS sequence"/>
</dbReference>
<dbReference type="InterPro" id="IPR018247">
    <property type="entry name" value="EF_Hand_1_Ca_BS"/>
</dbReference>
<name>A0AA36JBV9_9DINO</name>
<dbReference type="PROSITE" id="PS50222">
    <property type="entry name" value="EF_HAND_2"/>
    <property type="match status" value="1"/>
</dbReference>
<sequence length="117" mass="13025">DLKYVVGMFRRFFAQEGLSRVLRAITQQKTATAKVDMPASDLKFLFDVLDEDDDGTLSIKEMVQHGALEVHEALYLSERLDKGQDGEISLAELMSLVTGHVGSEFVDSMKGLFAAKR</sequence>
<organism evidence="3 4">
    <name type="scientific">Effrenium voratum</name>
    <dbReference type="NCBI Taxonomy" id="2562239"/>
    <lineage>
        <taxon>Eukaryota</taxon>
        <taxon>Sar</taxon>
        <taxon>Alveolata</taxon>
        <taxon>Dinophyceae</taxon>
        <taxon>Suessiales</taxon>
        <taxon>Symbiodiniaceae</taxon>
        <taxon>Effrenium</taxon>
    </lineage>
</organism>
<dbReference type="EMBL" id="CAUJNA010003492">
    <property type="protein sequence ID" value="CAJ1403337.1"/>
    <property type="molecule type" value="Genomic_DNA"/>
</dbReference>
<evidence type="ECO:0000313" key="3">
    <source>
        <dbReference type="EMBL" id="CAJ1403337.1"/>
    </source>
</evidence>
<protein>
    <recommendedName>
        <fullName evidence="2">EF-hand domain-containing protein</fullName>
    </recommendedName>
</protein>
<feature type="non-terminal residue" evidence="3">
    <location>
        <position position="117"/>
    </location>
</feature>